<gene>
    <name evidence="2" type="ORF">LTR78_005158</name>
</gene>
<dbReference type="PANTHER" id="PTHR36512:SF3">
    <property type="entry name" value="BLR5678 PROTEIN"/>
    <property type="match status" value="1"/>
</dbReference>
<proteinExistence type="inferred from homology"/>
<dbReference type="Proteomes" id="UP001274830">
    <property type="component" value="Unassembled WGS sequence"/>
</dbReference>
<evidence type="ECO:0008006" key="4">
    <source>
        <dbReference type="Google" id="ProtNLM"/>
    </source>
</evidence>
<dbReference type="GO" id="GO:0004177">
    <property type="term" value="F:aminopeptidase activity"/>
    <property type="evidence" value="ECO:0007669"/>
    <property type="project" value="TreeGrafter"/>
</dbReference>
<dbReference type="Pfam" id="PF03576">
    <property type="entry name" value="Peptidase_S58"/>
    <property type="match status" value="1"/>
</dbReference>
<organism evidence="2 3">
    <name type="scientific">Recurvomyces mirabilis</name>
    <dbReference type="NCBI Taxonomy" id="574656"/>
    <lineage>
        <taxon>Eukaryota</taxon>
        <taxon>Fungi</taxon>
        <taxon>Dikarya</taxon>
        <taxon>Ascomycota</taxon>
        <taxon>Pezizomycotina</taxon>
        <taxon>Dothideomycetes</taxon>
        <taxon>Dothideomycetidae</taxon>
        <taxon>Mycosphaerellales</taxon>
        <taxon>Teratosphaeriaceae</taxon>
        <taxon>Recurvomyces</taxon>
    </lineage>
</organism>
<evidence type="ECO:0000256" key="1">
    <source>
        <dbReference type="ARBA" id="ARBA00007068"/>
    </source>
</evidence>
<protein>
    <recommendedName>
        <fullName evidence="4">D-aminopeptidase</fullName>
    </recommendedName>
</protein>
<evidence type="ECO:0000313" key="2">
    <source>
        <dbReference type="EMBL" id="KAK3674814.1"/>
    </source>
</evidence>
<keyword evidence="3" id="KW-1185">Reference proteome</keyword>
<dbReference type="AlphaFoldDB" id="A0AAE0WN07"/>
<comment type="similarity">
    <text evidence="1">Belongs to the peptidase S58 family.</text>
</comment>
<dbReference type="EMBL" id="JAUTXT010000017">
    <property type="protein sequence ID" value="KAK3674814.1"/>
    <property type="molecule type" value="Genomic_DNA"/>
</dbReference>
<sequence length="415" mass="43802">MSAASGRLTIRDLGYSPGLLPVGPTNSILDVTGVHIGQVTLPTSNSLPAGSTATKGVTVICPRAPKQWYKPCRAGRFVFNGNGEVTGSGQVEDWGYVNTPIALTNSLSLGAVIDASWDWILEQEDRAKFDLLDRSRHYGTPIVGETADWIVNSDIRHSRLAKDDIQSAFDSLKNLESGGSVHEGQYGGGAGMTCHHHAGGTGTASRLVGGGTDGDRQYTMGVLVQTNYGHLPSLSIGGVPVGRILQKEKAAKEGVEPGALEFDPRKRAADQTGRASDGSIVVIVITDAPLSSTQLRRVARHATSGLAQVGGHAIGSNFSGDIFLALSTAEYGPEQLLDGSSLRGAFKPIQTYASETIKNESIDPFFIACAEATEEAILNSLVGGRPGTVGMDGTKIDGLPVKRVEELLRQYHVKV</sequence>
<dbReference type="Gene3D" id="3.60.70.12">
    <property type="entry name" value="L-amino peptidase D-ALA esterase/amidase"/>
    <property type="match status" value="1"/>
</dbReference>
<evidence type="ECO:0000313" key="3">
    <source>
        <dbReference type="Proteomes" id="UP001274830"/>
    </source>
</evidence>
<name>A0AAE0WN07_9PEZI</name>
<dbReference type="PANTHER" id="PTHR36512">
    <property type="entry name" value="D-AMINOPEPTIDASE"/>
    <property type="match status" value="1"/>
</dbReference>
<dbReference type="InterPro" id="IPR005321">
    <property type="entry name" value="Peptidase_S58_DmpA"/>
</dbReference>
<reference evidence="2" key="1">
    <citation type="submission" date="2023-07" db="EMBL/GenBank/DDBJ databases">
        <title>Black Yeasts Isolated from many extreme environments.</title>
        <authorList>
            <person name="Coleine C."/>
            <person name="Stajich J.E."/>
            <person name="Selbmann L."/>
        </authorList>
    </citation>
    <scope>NUCLEOTIDE SEQUENCE</scope>
    <source>
        <strain evidence="2">CCFEE 5485</strain>
    </source>
</reference>
<comment type="caution">
    <text evidence="2">The sequence shown here is derived from an EMBL/GenBank/DDBJ whole genome shotgun (WGS) entry which is preliminary data.</text>
</comment>
<dbReference type="InterPro" id="IPR016117">
    <property type="entry name" value="ArgJ-like_dom_sf"/>
</dbReference>
<accession>A0AAE0WN07</accession>
<dbReference type="SUPFAM" id="SSF56266">
    <property type="entry name" value="DmpA/ArgJ-like"/>
    <property type="match status" value="1"/>
</dbReference>